<dbReference type="InterPro" id="IPR008551">
    <property type="entry name" value="TANGO2"/>
</dbReference>
<accession>A0A1M5N8M4</accession>
<proteinExistence type="predicted"/>
<dbReference type="RefSeq" id="WP_073180537.1">
    <property type="nucleotide sequence ID" value="NZ_FQWL01000004.1"/>
</dbReference>
<dbReference type="PANTHER" id="PTHR17985:SF8">
    <property type="entry name" value="TRANSPORT AND GOLGI ORGANIZATION PROTEIN 2 HOMOLOG"/>
    <property type="match status" value="1"/>
</dbReference>
<dbReference type="EMBL" id="FQWL01000004">
    <property type="protein sequence ID" value="SHG85956.1"/>
    <property type="molecule type" value="Genomic_DNA"/>
</dbReference>
<sequence>MCTVSFIRRDEGCFITSNRDEHISRPLAHRPEEETLGGIKVLFPKDPRAGGTWFALNELGAVAVLLNGAFVNHKRQLPYAKSRGLILLEVISSRQPGKMLQEMNLEQIEPFTLVLFEDEKLLEFRWDGEVKHVKPLNSEQDYIWSSVTLYDADAIHQRNTLFNRFIEGTREISAQKIVDFHSNNHSDYENGFIIDRTTGLKTFSVTQVVLNSDNNKMRHFDLLNDQAYHVAFSPKQLTPIK</sequence>
<dbReference type="Pfam" id="PF05742">
    <property type="entry name" value="TANGO2"/>
    <property type="match status" value="1"/>
</dbReference>
<dbReference type="AlphaFoldDB" id="A0A1M5N8M4"/>
<evidence type="ECO:0000313" key="2">
    <source>
        <dbReference type="Proteomes" id="UP000184532"/>
    </source>
</evidence>
<reference evidence="2" key="1">
    <citation type="submission" date="2016-11" db="EMBL/GenBank/DDBJ databases">
        <authorList>
            <person name="Varghese N."/>
            <person name="Submissions S."/>
        </authorList>
    </citation>
    <scope>NUCLEOTIDE SEQUENCE [LARGE SCALE GENOMIC DNA]</scope>
    <source>
        <strain evidence="2">DSM 22638</strain>
    </source>
</reference>
<name>A0A1M5N8M4_9FLAO</name>
<dbReference type="OrthoDB" id="4380123at2"/>
<protein>
    <submittedName>
        <fullName evidence="1">Transport and Golgi organisation 2</fullName>
    </submittedName>
</protein>
<dbReference type="Proteomes" id="UP000184532">
    <property type="component" value="Unassembled WGS sequence"/>
</dbReference>
<organism evidence="1 2">
    <name type="scientific">Flagellimonas flava</name>
    <dbReference type="NCBI Taxonomy" id="570519"/>
    <lineage>
        <taxon>Bacteria</taxon>
        <taxon>Pseudomonadati</taxon>
        <taxon>Bacteroidota</taxon>
        <taxon>Flavobacteriia</taxon>
        <taxon>Flavobacteriales</taxon>
        <taxon>Flavobacteriaceae</taxon>
        <taxon>Flagellimonas</taxon>
    </lineage>
</organism>
<keyword evidence="2" id="KW-1185">Reference proteome</keyword>
<dbReference type="PANTHER" id="PTHR17985">
    <property type="entry name" value="SER/THR-RICH PROTEIN T10 IN DGCR REGION"/>
    <property type="match status" value="1"/>
</dbReference>
<gene>
    <name evidence="1" type="ORF">SAMN04488116_2723</name>
</gene>
<evidence type="ECO:0000313" key="1">
    <source>
        <dbReference type="EMBL" id="SHG85956.1"/>
    </source>
</evidence>
<dbReference type="STRING" id="570519.SAMN04488116_2723"/>